<evidence type="ECO:0000256" key="11">
    <source>
        <dbReference type="ARBA" id="ARBA00023163"/>
    </source>
</evidence>
<dbReference type="CDD" id="cd05509">
    <property type="entry name" value="Bromo_gcn5_like"/>
    <property type="match status" value="1"/>
</dbReference>
<feature type="domain" description="PHD-type" evidence="18">
    <location>
        <begin position="356"/>
        <end position="403"/>
    </location>
</feature>
<feature type="compositionally biased region" description="Polar residues" evidence="16">
    <location>
        <begin position="1466"/>
        <end position="1486"/>
    </location>
</feature>
<keyword evidence="6" id="KW-0862">Zinc</keyword>
<evidence type="ECO:0000256" key="14">
    <source>
        <dbReference type="PROSITE-ProRule" id="PRU00146"/>
    </source>
</evidence>
<dbReference type="CDD" id="cd15559">
    <property type="entry name" value="PHD1_BPTF"/>
    <property type="match status" value="1"/>
</dbReference>
<dbReference type="PANTHER" id="PTHR45975:SF2">
    <property type="entry name" value="NUCLEOSOME-REMODELING FACTOR SUBUNIT BPTF"/>
    <property type="match status" value="1"/>
</dbReference>
<evidence type="ECO:0000256" key="5">
    <source>
        <dbReference type="ARBA" id="ARBA00022771"/>
    </source>
</evidence>
<dbReference type="SUPFAM" id="SSF57903">
    <property type="entry name" value="FYVE/PHD zinc finger"/>
    <property type="match status" value="3"/>
</dbReference>
<feature type="domain" description="PARP-type" evidence="19">
    <location>
        <begin position="2398"/>
        <end position="2500"/>
    </location>
</feature>
<feature type="region of interest" description="Disordered" evidence="16">
    <location>
        <begin position="2289"/>
        <end position="2346"/>
    </location>
</feature>
<feature type="coiled-coil region" evidence="15">
    <location>
        <begin position="2215"/>
        <end position="2242"/>
    </location>
</feature>
<keyword evidence="9 15" id="KW-0175">Coiled coil</keyword>
<feature type="domain" description="DDT" evidence="20">
    <location>
        <begin position="206"/>
        <end position="266"/>
    </location>
</feature>
<feature type="domain" description="PHD-type" evidence="18">
    <location>
        <begin position="2407"/>
        <end position="2474"/>
    </location>
</feature>
<feature type="compositionally biased region" description="Polar residues" evidence="16">
    <location>
        <begin position="1968"/>
        <end position="1977"/>
    </location>
</feature>
<evidence type="ECO:0000256" key="4">
    <source>
        <dbReference type="ARBA" id="ARBA00022737"/>
    </source>
</evidence>
<dbReference type="Pfam" id="PF15613">
    <property type="entry name" value="WSD"/>
    <property type="match status" value="1"/>
</dbReference>
<feature type="compositionally biased region" description="Basic residues" evidence="16">
    <location>
        <begin position="59"/>
        <end position="69"/>
    </location>
</feature>
<feature type="region of interest" description="Disordered" evidence="16">
    <location>
        <begin position="1957"/>
        <end position="1986"/>
    </location>
</feature>
<dbReference type="InterPro" id="IPR018501">
    <property type="entry name" value="DDT_dom"/>
</dbReference>
<feature type="region of interest" description="Disordered" evidence="16">
    <location>
        <begin position="1335"/>
        <end position="1354"/>
    </location>
</feature>
<keyword evidence="11" id="KW-0804">Transcription</keyword>
<evidence type="ECO:0000256" key="2">
    <source>
        <dbReference type="ARBA" id="ARBA00022553"/>
    </source>
</evidence>
<feature type="compositionally biased region" description="Low complexity" evidence="16">
    <location>
        <begin position="48"/>
        <end position="57"/>
    </location>
</feature>
<dbReference type="PRINTS" id="PR00503">
    <property type="entry name" value="BROMODOMAIN"/>
</dbReference>
<feature type="region of interest" description="Disordered" evidence="16">
    <location>
        <begin position="1416"/>
        <end position="1492"/>
    </location>
</feature>
<feature type="compositionally biased region" description="Low complexity" evidence="16">
    <location>
        <begin position="2293"/>
        <end position="2308"/>
    </location>
</feature>
<dbReference type="PROSITE" id="PS50827">
    <property type="entry name" value="DDT"/>
    <property type="match status" value="1"/>
</dbReference>
<feature type="compositionally biased region" description="Polar residues" evidence="16">
    <location>
        <begin position="1174"/>
        <end position="1185"/>
    </location>
</feature>
<feature type="compositionally biased region" description="Basic and acidic residues" evidence="16">
    <location>
        <begin position="1068"/>
        <end position="1080"/>
    </location>
</feature>
<dbReference type="Gene3D" id="1.20.920.10">
    <property type="entry name" value="Bromodomain-like"/>
    <property type="match status" value="1"/>
</dbReference>
<feature type="region of interest" description="Disordered" evidence="16">
    <location>
        <begin position="1024"/>
        <end position="1105"/>
    </location>
</feature>
<feature type="compositionally biased region" description="Polar residues" evidence="16">
    <location>
        <begin position="1044"/>
        <end position="1067"/>
    </location>
</feature>
<feature type="region of interest" description="Disordered" evidence="16">
    <location>
        <begin position="2115"/>
        <end position="2144"/>
    </location>
</feature>
<keyword evidence="8" id="KW-0805">Transcription regulation</keyword>
<keyword evidence="12" id="KW-0539">Nucleus</keyword>
<dbReference type="Gene3D" id="3.30.40.10">
    <property type="entry name" value="Zinc/RING finger domain, C3HC4 (zinc finger)"/>
    <property type="match status" value="3"/>
</dbReference>
<dbReference type="GO" id="GO:0016589">
    <property type="term" value="C:NURF complex"/>
    <property type="evidence" value="ECO:0007669"/>
    <property type="project" value="InterPro"/>
</dbReference>
<dbReference type="Pfam" id="PF00439">
    <property type="entry name" value="Bromodomain"/>
    <property type="match status" value="1"/>
</dbReference>
<keyword evidence="7" id="KW-0156">Chromatin regulator</keyword>
<dbReference type="InterPro" id="IPR018359">
    <property type="entry name" value="Bromodomain_CS"/>
</dbReference>
<evidence type="ECO:0000256" key="1">
    <source>
        <dbReference type="ARBA" id="ARBA00004123"/>
    </source>
</evidence>
<feature type="region of interest" description="Disordered" evidence="16">
    <location>
        <begin position="1"/>
        <end position="191"/>
    </location>
</feature>
<dbReference type="InterPro" id="IPR019786">
    <property type="entry name" value="Zinc_finger_PHD-type_CS"/>
</dbReference>
<feature type="compositionally biased region" description="Polar residues" evidence="16">
    <location>
        <begin position="2309"/>
        <end position="2329"/>
    </location>
</feature>
<dbReference type="GO" id="GO:0045892">
    <property type="term" value="P:negative regulation of DNA-templated transcription"/>
    <property type="evidence" value="ECO:0007669"/>
    <property type="project" value="UniProtKB-ARBA"/>
</dbReference>
<protein>
    <submittedName>
        <fullName evidence="21">Nucleosome-remodeling factor subunit BPTF-like</fullName>
    </submittedName>
</protein>
<dbReference type="FunFam" id="1.20.920.10:FF:000018">
    <property type="entry name" value="nucleosome-remodeling factor subunit BPTF isoform X1"/>
    <property type="match status" value="1"/>
</dbReference>
<keyword evidence="3" id="KW-0479">Metal-binding</keyword>
<gene>
    <name evidence="21" type="primary">LOC114480493</name>
</gene>
<dbReference type="PROSITE" id="PS50064">
    <property type="entry name" value="ZF_PARP_2"/>
    <property type="match status" value="1"/>
</dbReference>
<reference evidence="21" key="2">
    <citation type="submission" date="2025-08" db="UniProtKB">
        <authorList>
            <consortium name="Ensembl"/>
        </authorList>
    </citation>
    <scope>IDENTIFICATION</scope>
</reference>
<feature type="compositionally biased region" description="Low complexity" evidence="16">
    <location>
        <begin position="1423"/>
        <end position="1437"/>
    </location>
</feature>
<feature type="region of interest" description="Disordered" evidence="16">
    <location>
        <begin position="1660"/>
        <end position="1689"/>
    </location>
</feature>
<dbReference type="InterPro" id="IPR001965">
    <property type="entry name" value="Znf_PHD"/>
</dbReference>
<dbReference type="SMART" id="SM00249">
    <property type="entry name" value="PHD"/>
    <property type="match status" value="3"/>
</dbReference>
<dbReference type="GO" id="GO:0000978">
    <property type="term" value="F:RNA polymerase II cis-regulatory region sequence-specific DNA binding"/>
    <property type="evidence" value="ECO:0007669"/>
    <property type="project" value="TreeGrafter"/>
</dbReference>
<dbReference type="Ensembl" id="ENSGWIT00000035225.1">
    <property type="protein sequence ID" value="ENSGWIP00000032357.1"/>
    <property type="gene ID" value="ENSGWIG00000016000.1"/>
</dbReference>
<dbReference type="InterPro" id="IPR001487">
    <property type="entry name" value="Bromodomain"/>
</dbReference>
<evidence type="ECO:0000256" key="3">
    <source>
        <dbReference type="ARBA" id="ARBA00022723"/>
    </source>
</evidence>
<dbReference type="InterPro" id="IPR013083">
    <property type="entry name" value="Znf_RING/FYVE/PHD"/>
</dbReference>
<dbReference type="GO" id="GO:0008270">
    <property type="term" value="F:zinc ion binding"/>
    <property type="evidence" value="ECO:0007669"/>
    <property type="project" value="UniProtKB-KW"/>
</dbReference>
<feature type="compositionally biased region" description="Polar residues" evidence="16">
    <location>
        <begin position="1382"/>
        <end position="1398"/>
    </location>
</feature>
<evidence type="ECO:0000256" key="9">
    <source>
        <dbReference type="ARBA" id="ARBA00023054"/>
    </source>
</evidence>
<reference evidence="21" key="3">
    <citation type="submission" date="2025-09" db="UniProtKB">
        <authorList>
            <consortium name="Ensembl"/>
        </authorList>
    </citation>
    <scope>IDENTIFICATION</scope>
</reference>
<evidence type="ECO:0000256" key="7">
    <source>
        <dbReference type="ARBA" id="ARBA00022853"/>
    </source>
</evidence>
<sequence>MRGRGRARGRVRGRGLSGGDCGSGSPEVDAEISGRENFNSSRGRRKVGSSGTVATSRGRGGRGRGRGSRGGRGARGGVRRPQTKVVYDDNSDEEDDHFSYRSDEDELLNDNHSTDLEEDEALGNDSDFLDDLPEYNDYDNDDDGGVGDDDDASYCTESSFRSHSTLGSTPGRKKSRPLRPQSPIIEAKDIPPLELPKSSEDLLVTTSQLLNVSAVYEVLRNFGTVLRLSPFRFEDFCAALASQEQCTLLAETHIALLKAILREEDTSNTTFGPADVKDSVNSTLYFVDGMTWPEVVRAYCESDPEYRHILPFQEAEEYPYEPLESKIKVLQFLVDQFLATNIAREELMSEGVVAYDDHCRVCHRLGDLLCCETCSAVYHLECVKPPLQEVPEDEWQCEVCVAHKVPGVVDCIPEAQKTKPFIRQLPIGYDRHRRKYWFLNRRIVVEEDGEQEDKTIWYYSTKVQLAELIECLDKNAWEAELYAAIEELRDEVHTHMDITEDLTNKARGNNKCFLTVANGKELYSGLVSGDGVPSLTNPSQPSEENSNGSVGFGLLSRVIEPPDLADKSSQSSLASLDDTGDSRDSINGEMTGLGSKKSLATRMVTRLRNPESKLSQMKSQQFAAAVHEANKGFKEGKEVLVVNAQGDITRVSTRSSKEVVMKGPVCQYFKLGQEGKYRVYHNQYSSNALALNKHQHREDHDKRRHLSHKFCMTAAGEFKWNGSIHGSKLLTISTLRLNIIQLENNVPGPFMHPNWASHRTNWIKAVQMCSKAREFALALAILECAIKPVAMLPVWKDSLGHTRFNRMTSMEREEKEKVKKRERKLEEEETLQQATWVKYTFPIKHQVWKQKGEEYRVTGYGGWSWISKTYVQRFVPRLPGNTNLKNNVELSLCPVNKSFILSSGSIELQEKLSLKEEPLEILDRPFYFDVVDVSKGFLNRIAYKKKVNPSKLDILLERRVKQHIFEERQQASAPKLQSPAPVTCTFTPVPGTPKRPRSPLKPHSLIQMELTQGESLTVEQKCPPAQTAGTGEVEGQEVKEESKASLSQSINFSTSSSHLSSCQPKDSSVSKESDSAHDPDTSGPQEAEQNSPVRTLQPQDNGSDYVRQEGIKLPDLQETPAEGLHCSLEQQLFCPTSNMDNVANIENTGFNRCITKLDSVQTFSKVVDQKSMSESKPIQQNSETSSLKRSDTEENGMEPEEKLENMPGIKYGRTSCDVTPNPVTPLPQVNGNDGPVSEWTLNNSLMSQNNSVLKSMVNNVGKVEEQGMDEPFKEGTVQKPLVNGDLAPVNCSKGWEQEPSLVSKAEMDQKVILPDQDYTPAVKKKKMENNTDLFEGNAQHNTRPAIKSTETTPTSGVKIIRMAPSPIPSAEESSLSDEFTEDNSNSGSAQPLTPIVTQETNISTTTVVSNKVTTAQVPSSGNVTSAPASTADSSAVPNPTTMTKTTVSGQSQDRQSETVMQDEKTTLSVSESTTDSSAGTMKSSVAVSHEESLSSTKGRVRLLNLSCTKKTRSDTALPSYCKFVTKSNRKSIFVLQHDDLKVLARKGGFREVAIFSYNAKPALDIWPYPSPRPTFGITWRYRLQTVKSLAGVSLMLRLLWASLRWDDMAVKPSAAVGTTRTETSDTEITTTEIIKRRDVGPYGIRSEYCIRKIICPLGVPETPKETHTPQRKGLRSSALRPKKPEPAKQTGPVVIETWVAEEELDLWEIRAFSERVEKEKAQAAEQAKKRLEQKPGLVTGTPTGSPATPIATPKVIVGSISGQGTSGTKVVLSTKMGTPVTFQQNKNFQQSFATWVKQGQSTQGTTETTVGTSGGHTLQITGTSVGGKVVTTKLPLPANSKIVTVNVPSSQGGGFQQKVLGIIPSSTAGGAQTFTTFQPRATTLNIRPNTPGSQQQYHCGGQIRPGMTVIRTPIQQTGAMGKTILRTPLMGGHQVVTQIIRGQAVSTSISAASPVATVTGQGGASPNAAGQTAGQTPPGTPRAPGQGQVKLTMAQLAQLTQAGVGGAQQALTVMVQGQGQTTGQLQIIPPGVTVIPGPGQQLMQASLPNGQVQRFLFTSLASAATTTSSLGENGSLRRGDCAQNAIKLTQDLCNNTLSKPDFVFCHLLFSAATPPSQTNSTSTNSTVQPAQQATAPSPAGPQVQIPAQTSIQSPTSLQFAHIFSPIFQVVMKQNAAIEHLKQKKTMTPAEREENQVCNHSLMMMMMMISSWIGDKDERQEAKRKKKEEVLEAKRRLANASKLSSLLYRHKESLKMEILKKRALLDKELFLSNGVQEELKKDLLRMRREKEKAQAAAQAAAAARSQQQQTVTHTHGITSQHHHATTVSSSHKTKREQEKETATSAKSKKKKMISTTCTKESKKDTNLYCICKTPYDETKFYIGCDLCTNWYHGECVGITEKEAKKMDDYICVECKRSQEGSTEELYCICQTPYDESQFYIGCDRCQNWYHGRCVGILQSEANHIDEYVCPQCQSTEDAMTVLTPLTDKDYEGLRRILRSLQTHKMAWPFLEPVDTNDAPDYYKVIKEPMDLSTMEERLQKRKYVKLTEFVADMTKIFDNCRYYNPSDSPFYQCAEVLENFFVQKLKGFKASR</sequence>
<dbReference type="SMART" id="SM00297">
    <property type="entry name" value="BROMO"/>
    <property type="match status" value="1"/>
</dbReference>
<keyword evidence="2" id="KW-0597">Phosphoprotein</keyword>
<keyword evidence="22" id="KW-1185">Reference proteome</keyword>
<feature type="domain" description="Bromo" evidence="17">
    <location>
        <begin position="2500"/>
        <end position="2570"/>
    </location>
</feature>
<keyword evidence="5 14" id="KW-0863">Zinc-finger</keyword>
<feature type="compositionally biased region" description="Polar residues" evidence="16">
    <location>
        <begin position="1082"/>
        <end position="1102"/>
    </location>
</feature>
<feature type="compositionally biased region" description="Acidic residues" evidence="16">
    <location>
        <begin position="116"/>
        <end position="152"/>
    </location>
</feature>
<dbReference type="InterPro" id="IPR019787">
    <property type="entry name" value="Znf_PHD-finger"/>
</dbReference>
<dbReference type="FunFam" id="3.30.40.10:FF:000048">
    <property type="entry name" value="nucleosome-remodeling factor subunit BPTF isoform X1"/>
    <property type="match status" value="2"/>
</dbReference>
<dbReference type="Proteomes" id="UP000694680">
    <property type="component" value="Chromosome 1"/>
</dbReference>
<dbReference type="InterPro" id="IPR038028">
    <property type="entry name" value="BPTF"/>
</dbReference>
<dbReference type="SMART" id="SM00571">
    <property type="entry name" value="DDT"/>
    <property type="match status" value="1"/>
</dbReference>
<feature type="compositionally biased region" description="Polar residues" evidence="16">
    <location>
        <begin position="1438"/>
        <end position="1459"/>
    </location>
</feature>
<keyword evidence="10 13" id="KW-0103">Bromodomain</keyword>
<organism evidence="21 22">
    <name type="scientific">Gouania willdenowi</name>
    <name type="common">Blunt-snouted clingfish</name>
    <name type="synonym">Lepadogaster willdenowi</name>
    <dbReference type="NCBI Taxonomy" id="441366"/>
    <lineage>
        <taxon>Eukaryota</taxon>
        <taxon>Metazoa</taxon>
        <taxon>Chordata</taxon>
        <taxon>Craniata</taxon>
        <taxon>Vertebrata</taxon>
        <taxon>Euteleostomi</taxon>
        <taxon>Actinopterygii</taxon>
        <taxon>Neopterygii</taxon>
        <taxon>Teleostei</taxon>
        <taxon>Neoteleostei</taxon>
        <taxon>Acanthomorphata</taxon>
        <taxon>Ovalentaria</taxon>
        <taxon>Blenniimorphae</taxon>
        <taxon>Blenniiformes</taxon>
        <taxon>Gobiesocoidei</taxon>
        <taxon>Gobiesocidae</taxon>
        <taxon>Gobiesocinae</taxon>
        <taxon>Gouania</taxon>
    </lineage>
</organism>
<keyword evidence="4" id="KW-0677">Repeat</keyword>
<evidence type="ECO:0000256" key="15">
    <source>
        <dbReference type="SAM" id="Coils"/>
    </source>
</evidence>
<proteinExistence type="predicted"/>
<evidence type="ECO:0000259" key="19">
    <source>
        <dbReference type="PROSITE" id="PS50064"/>
    </source>
</evidence>
<evidence type="ECO:0000259" key="18">
    <source>
        <dbReference type="PROSITE" id="PS50016"/>
    </source>
</evidence>
<comment type="subcellular location">
    <subcellularLocation>
        <location evidence="1">Nucleus</location>
    </subcellularLocation>
</comment>
<evidence type="ECO:0000256" key="12">
    <source>
        <dbReference type="ARBA" id="ARBA00023242"/>
    </source>
</evidence>
<reference evidence="21" key="1">
    <citation type="submission" date="2020-06" db="EMBL/GenBank/DDBJ databases">
        <authorList>
            <consortium name="Wellcome Sanger Institute Data Sharing"/>
        </authorList>
    </citation>
    <scope>NUCLEOTIDE SEQUENCE [LARGE SCALE GENOMIC DNA]</scope>
</reference>
<evidence type="ECO:0000256" key="16">
    <source>
        <dbReference type="SAM" id="MobiDB-lite"/>
    </source>
</evidence>
<dbReference type="InterPro" id="IPR036427">
    <property type="entry name" value="Bromodomain-like_sf"/>
</dbReference>
<dbReference type="GO" id="GO:0045944">
    <property type="term" value="P:positive regulation of transcription by RNA polymerase II"/>
    <property type="evidence" value="ECO:0007669"/>
    <property type="project" value="UniProtKB-ARBA"/>
</dbReference>
<name>A0A8C5GM75_GOUWI</name>
<feature type="compositionally biased region" description="Polar residues" evidence="16">
    <location>
        <begin position="155"/>
        <end position="168"/>
    </location>
</feature>
<dbReference type="Pfam" id="PF00628">
    <property type="entry name" value="PHD"/>
    <property type="match status" value="3"/>
</dbReference>
<feature type="region of interest" description="Disordered" evidence="16">
    <location>
        <begin position="1364"/>
        <end position="1398"/>
    </location>
</feature>
<evidence type="ECO:0000313" key="22">
    <source>
        <dbReference type="Proteomes" id="UP000694680"/>
    </source>
</evidence>
<dbReference type="CDD" id="cd15560">
    <property type="entry name" value="PHD2_3_BPTF"/>
    <property type="match status" value="2"/>
</dbReference>
<dbReference type="SUPFAM" id="SSF47370">
    <property type="entry name" value="Bromodomain"/>
    <property type="match status" value="1"/>
</dbReference>
<feature type="compositionally biased region" description="Polar residues" evidence="16">
    <location>
        <begin position="1338"/>
        <end position="1354"/>
    </location>
</feature>
<feature type="compositionally biased region" description="Low complexity" evidence="16">
    <location>
        <begin position="2115"/>
        <end position="2142"/>
    </location>
</feature>
<dbReference type="GO" id="GO:0006338">
    <property type="term" value="P:chromatin remodeling"/>
    <property type="evidence" value="ECO:0007669"/>
    <property type="project" value="UniProtKB-ARBA"/>
</dbReference>
<dbReference type="InterPro" id="IPR011011">
    <property type="entry name" value="Znf_FYVE_PHD"/>
</dbReference>
<feature type="region of interest" description="Disordered" evidence="16">
    <location>
        <begin position="565"/>
        <end position="598"/>
    </location>
</feature>
<dbReference type="FunFam" id="3.30.40.10:FF:000036">
    <property type="entry name" value="nucleosome-remodeling factor subunit BPTF isoform X1"/>
    <property type="match status" value="1"/>
</dbReference>
<dbReference type="InterPro" id="IPR028941">
    <property type="entry name" value="WHIM2_dom"/>
</dbReference>
<evidence type="ECO:0000256" key="8">
    <source>
        <dbReference type="ARBA" id="ARBA00023015"/>
    </source>
</evidence>
<feature type="region of interest" description="Disordered" evidence="16">
    <location>
        <begin position="1168"/>
        <end position="1210"/>
    </location>
</feature>
<evidence type="ECO:0000256" key="13">
    <source>
        <dbReference type="PROSITE-ProRule" id="PRU00035"/>
    </source>
</evidence>
<evidence type="ECO:0000259" key="17">
    <source>
        <dbReference type="PROSITE" id="PS50014"/>
    </source>
</evidence>
<dbReference type="InterPro" id="IPR001510">
    <property type="entry name" value="Znf_PARP"/>
</dbReference>
<evidence type="ECO:0000256" key="6">
    <source>
        <dbReference type="ARBA" id="ARBA00022833"/>
    </source>
</evidence>
<evidence type="ECO:0000259" key="20">
    <source>
        <dbReference type="PROSITE" id="PS50827"/>
    </source>
</evidence>
<feature type="region of interest" description="Disordered" evidence="16">
    <location>
        <begin position="968"/>
        <end position="1001"/>
    </location>
</feature>
<feature type="compositionally biased region" description="Basic residues" evidence="16">
    <location>
        <begin position="1"/>
        <end position="13"/>
    </location>
</feature>
<accession>A0A8C5GM75</accession>
<evidence type="ECO:0000256" key="10">
    <source>
        <dbReference type="ARBA" id="ARBA00023117"/>
    </source>
</evidence>
<dbReference type="PROSITE" id="PS01359">
    <property type="entry name" value="ZF_PHD_1"/>
    <property type="match status" value="1"/>
</dbReference>
<evidence type="ECO:0000313" key="21">
    <source>
        <dbReference type="Ensembl" id="ENSGWIP00000032357.1"/>
    </source>
</evidence>
<dbReference type="PANTHER" id="PTHR45975">
    <property type="entry name" value="NUCLEOSOME-REMODELING FACTOR SUBUNIT BPTF"/>
    <property type="match status" value="1"/>
</dbReference>
<dbReference type="PROSITE" id="PS50014">
    <property type="entry name" value="BROMODOMAIN_2"/>
    <property type="match status" value="1"/>
</dbReference>
<dbReference type="PROSITE" id="PS00633">
    <property type="entry name" value="BROMODOMAIN_1"/>
    <property type="match status" value="1"/>
</dbReference>
<dbReference type="PROSITE" id="PS50016">
    <property type="entry name" value="ZF_PHD_2"/>
    <property type="match status" value="2"/>
</dbReference>
<dbReference type="Pfam" id="PF02791">
    <property type="entry name" value="DDT"/>
    <property type="match status" value="1"/>
</dbReference>